<evidence type="ECO:0000313" key="6">
    <source>
        <dbReference type="EMBL" id="NER12297.1"/>
    </source>
</evidence>
<dbReference type="SUPFAM" id="SSF103088">
    <property type="entry name" value="OmpA-like"/>
    <property type="match status" value="1"/>
</dbReference>
<evidence type="ECO:0000256" key="1">
    <source>
        <dbReference type="ARBA" id="ARBA00004442"/>
    </source>
</evidence>
<dbReference type="Pfam" id="PF00691">
    <property type="entry name" value="OmpA"/>
    <property type="match status" value="1"/>
</dbReference>
<evidence type="ECO:0000313" key="7">
    <source>
        <dbReference type="Proteomes" id="UP000468581"/>
    </source>
</evidence>
<evidence type="ECO:0000256" key="2">
    <source>
        <dbReference type="ARBA" id="ARBA00023136"/>
    </source>
</evidence>
<keyword evidence="2 4" id="KW-0472">Membrane</keyword>
<dbReference type="InterPro" id="IPR011042">
    <property type="entry name" value="6-blade_b-propeller_TolB-like"/>
</dbReference>
<dbReference type="Gene3D" id="1.25.40.10">
    <property type="entry name" value="Tetratricopeptide repeat domain"/>
    <property type="match status" value="1"/>
</dbReference>
<dbReference type="CDD" id="cd07185">
    <property type="entry name" value="OmpA_C-like"/>
    <property type="match status" value="1"/>
</dbReference>
<dbReference type="RefSeq" id="WP_163605325.1">
    <property type="nucleotide sequence ID" value="NZ_JAABOO010000001.1"/>
</dbReference>
<dbReference type="Proteomes" id="UP000468581">
    <property type="component" value="Unassembled WGS sequence"/>
</dbReference>
<name>A0A6P0UH10_9FLAO</name>
<evidence type="ECO:0000259" key="5">
    <source>
        <dbReference type="PROSITE" id="PS51123"/>
    </source>
</evidence>
<proteinExistence type="predicted"/>
<dbReference type="Gene3D" id="2.60.40.1120">
    <property type="entry name" value="Carboxypeptidase-like, regulatory domain"/>
    <property type="match status" value="1"/>
</dbReference>
<dbReference type="InterPro" id="IPR011659">
    <property type="entry name" value="WD40"/>
</dbReference>
<dbReference type="PROSITE" id="PS51123">
    <property type="entry name" value="OMPA_2"/>
    <property type="match status" value="1"/>
</dbReference>
<dbReference type="Pfam" id="PF07676">
    <property type="entry name" value="PD40"/>
    <property type="match status" value="3"/>
</dbReference>
<accession>A0A6P0UH10</accession>
<protein>
    <submittedName>
        <fullName evidence="6">OmpA family protein</fullName>
    </submittedName>
</protein>
<evidence type="ECO:0000256" key="3">
    <source>
        <dbReference type="ARBA" id="ARBA00023237"/>
    </source>
</evidence>
<dbReference type="InterPro" id="IPR036737">
    <property type="entry name" value="OmpA-like_sf"/>
</dbReference>
<comment type="caution">
    <text evidence="6">The sequence shown here is derived from an EMBL/GenBank/DDBJ whole genome shotgun (WGS) entry which is preliminary data.</text>
</comment>
<keyword evidence="3" id="KW-0998">Cell outer membrane</keyword>
<dbReference type="AlphaFoldDB" id="A0A6P0UH10"/>
<dbReference type="SUPFAM" id="SSF82171">
    <property type="entry name" value="DPP6 N-terminal domain-like"/>
    <property type="match status" value="1"/>
</dbReference>
<dbReference type="InterPro" id="IPR011990">
    <property type="entry name" value="TPR-like_helical_dom_sf"/>
</dbReference>
<dbReference type="InterPro" id="IPR006665">
    <property type="entry name" value="OmpA-like"/>
</dbReference>
<dbReference type="EMBL" id="JAABOO010000001">
    <property type="protein sequence ID" value="NER12297.1"/>
    <property type="molecule type" value="Genomic_DNA"/>
</dbReference>
<dbReference type="SUPFAM" id="SSF49464">
    <property type="entry name" value="Carboxypeptidase regulatory domain-like"/>
    <property type="match status" value="1"/>
</dbReference>
<dbReference type="SUPFAM" id="SSF48452">
    <property type="entry name" value="TPR-like"/>
    <property type="match status" value="1"/>
</dbReference>
<dbReference type="InterPro" id="IPR050330">
    <property type="entry name" value="Bact_OuterMem_StrucFunc"/>
</dbReference>
<dbReference type="Gene3D" id="2.120.10.30">
    <property type="entry name" value="TolB, C-terminal domain"/>
    <property type="match status" value="1"/>
</dbReference>
<dbReference type="PANTHER" id="PTHR30329:SF21">
    <property type="entry name" value="LIPOPROTEIN YIAD-RELATED"/>
    <property type="match status" value="1"/>
</dbReference>
<keyword evidence="7" id="KW-1185">Reference proteome</keyword>
<dbReference type="InterPro" id="IPR008969">
    <property type="entry name" value="CarboxyPept-like_regulatory"/>
</dbReference>
<dbReference type="InterPro" id="IPR006664">
    <property type="entry name" value="OMP_bac"/>
</dbReference>
<gene>
    <name evidence="6" type="ORF">GWK08_02480</name>
</gene>
<dbReference type="PANTHER" id="PTHR30329">
    <property type="entry name" value="STATOR ELEMENT OF FLAGELLAR MOTOR COMPLEX"/>
    <property type="match status" value="1"/>
</dbReference>
<organism evidence="6 7">
    <name type="scientific">Leptobacterium flavescens</name>
    <dbReference type="NCBI Taxonomy" id="472055"/>
    <lineage>
        <taxon>Bacteria</taxon>
        <taxon>Pseudomonadati</taxon>
        <taxon>Bacteroidota</taxon>
        <taxon>Flavobacteriia</taxon>
        <taxon>Flavobacteriales</taxon>
        <taxon>Flavobacteriaceae</taxon>
        <taxon>Leptobacterium</taxon>
    </lineage>
</organism>
<feature type="domain" description="OmpA-like" evidence="5">
    <location>
        <begin position="526"/>
        <end position="646"/>
    </location>
</feature>
<reference evidence="6 7" key="1">
    <citation type="submission" date="2020-01" db="EMBL/GenBank/DDBJ databases">
        <title>Leptobacterium flavescens.</title>
        <authorList>
            <person name="Wang G."/>
        </authorList>
    </citation>
    <scope>NUCLEOTIDE SEQUENCE [LARGE SCALE GENOMIC DNA]</scope>
    <source>
        <strain evidence="6 7">KCTC 22160</strain>
    </source>
</reference>
<dbReference type="GO" id="GO:0009279">
    <property type="term" value="C:cell outer membrane"/>
    <property type="evidence" value="ECO:0007669"/>
    <property type="project" value="UniProtKB-SubCell"/>
</dbReference>
<comment type="subcellular location">
    <subcellularLocation>
        <location evidence="1">Cell outer membrane</location>
    </subcellularLocation>
</comment>
<dbReference type="Pfam" id="PF13620">
    <property type="entry name" value="CarboxypepD_reg"/>
    <property type="match status" value="1"/>
</dbReference>
<evidence type="ECO:0000256" key="4">
    <source>
        <dbReference type="PROSITE-ProRule" id="PRU00473"/>
    </source>
</evidence>
<dbReference type="PRINTS" id="PR01021">
    <property type="entry name" value="OMPADOMAIN"/>
</dbReference>
<dbReference type="Gene3D" id="3.30.1330.60">
    <property type="entry name" value="OmpA-like domain"/>
    <property type="match status" value="1"/>
</dbReference>
<sequence>MKKTTTIYMFLLCSLLGFSQERQITKADKNYDKYSFIKAIDIYERVAEKGFKSEEIFKKLGNAYYFNADYDNAAKWYGELHKLKDTEIESEYYFRYAQSLKAIKKYSEADAMMQKFRDSKTSDKRAELFSEQPEYLEYIKFQSGRYQIENFPANSEYSDFAPSFYERSLVFSSARDTGTFARFKHSWNDQPFLDLYGGPLDSDGPVQGIRKFSKELNSKYHESTTAFTKDGRTVYFTRNNSVGRKIKRDSLGVNKLKIYRATIVNGVWRDITELPFNGDDFSTAHPALSPDGRRLFFASDREGSLGQSDLYMVTINVDGTYGEPQNLGSSVNTEGRETFPFVSDRGNLYFASDGHPGLGGLDVFVVRADANSNGQFDVVNIGEPVNSSSDDFTFIINDGTGEGFFASNREGGVGSDDIYRLTEIAPVKNECRQKVKGTVTDRDTSEPLARVEVLVIDEENKIIERSVTDDTGIYIVTLDCTRDHFIRAVKPGYSTQETLVEATFEEEELTINFELEKDEVTADVGDDLAKILDLKPIYFSLNRSRIRDDAKIELAKVIAAMEKYPQLKIDVRSHTDSRASDDYNLRLSERRAKATVDYLVKNGIDLSRITGKGYGETQLVNECGNGVQCSSAQHQLNRRSEFVIIQ</sequence>